<dbReference type="Proteomes" id="UP000229794">
    <property type="component" value="Unassembled WGS sequence"/>
</dbReference>
<evidence type="ECO:0000256" key="1">
    <source>
        <dbReference type="ARBA" id="ARBA00010396"/>
    </source>
</evidence>
<dbReference type="Gene3D" id="3.40.50.150">
    <property type="entry name" value="Vaccinia Virus protein VP39"/>
    <property type="match status" value="1"/>
</dbReference>
<dbReference type="SUPFAM" id="SSF81799">
    <property type="entry name" value="Putative methyltransferase TM0872, insert domain"/>
    <property type="match status" value="1"/>
</dbReference>
<evidence type="ECO:0000256" key="4">
    <source>
        <dbReference type="ARBA" id="ARBA00022679"/>
    </source>
</evidence>
<keyword evidence="5 6" id="KW-0949">S-adenosyl-L-methionine</keyword>
<accession>A0A2H0BFS2</accession>
<dbReference type="Pfam" id="PF01795">
    <property type="entry name" value="Methyltransf_5"/>
    <property type="match status" value="1"/>
</dbReference>
<keyword evidence="6" id="KW-0963">Cytoplasm</keyword>
<dbReference type="PANTHER" id="PTHR11265:SF0">
    <property type="entry name" value="12S RRNA N4-METHYLCYTIDINE METHYLTRANSFERASE"/>
    <property type="match status" value="1"/>
</dbReference>
<dbReference type="EC" id="2.1.1.199" evidence="6"/>
<dbReference type="GO" id="GO:0070475">
    <property type="term" value="P:rRNA base methylation"/>
    <property type="evidence" value="ECO:0007669"/>
    <property type="project" value="UniProtKB-UniRule"/>
</dbReference>
<dbReference type="Gene3D" id="1.10.150.170">
    <property type="entry name" value="Putative methyltransferase TM0872, insert domain"/>
    <property type="match status" value="1"/>
</dbReference>
<feature type="binding site" evidence="6">
    <location>
        <begin position="40"/>
        <end position="42"/>
    </location>
    <ligand>
        <name>S-adenosyl-L-methionine</name>
        <dbReference type="ChEBI" id="CHEBI:59789"/>
    </ligand>
</feature>
<evidence type="ECO:0000256" key="5">
    <source>
        <dbReference type="ARBA" id="ARBA00022691"/>
    </source>
</evidence>
<keyword evidence="2 6" id="KW-0698">rRNA processing</keyword>
<dbReference type="HAMAP" id="MF_01007">
    <property type="entry name" value="16SrRNA_methyltr_H"/>
    <property type="match status" value="1"/>
</dbReference>
<dbReference type="CDD" id="cd02440">
    <property type="entry name" value="AdoMet_MTases"/>
    <property type="match status" value="1"/>
</dbReference>
<name>A0A2H0BFS2_9BACT</name>
<comment type="similarity">
    <text evidence="1 6">Belongs to the methyltransferase superfamily. RsmH family.</text>
</comment>
<evidence type="ECO:0000256" key="3">
    <source>
        <dbReference type="ARBA" id="ARBA00022603"/>
    </source>
</evidence>
<proteinExistence type="inferred from homology"/>
<sequence>MTLHIPVLLHESIEALLPALESKKDISSKKVFLDGTLGGGGHAREVLRRFPTVRIIGLDKDPEAVKGAAEIKIEAQNENFSNLDRVLEELSIPSVDAILLDLGISSDQLESSSKGFSFLRNEPLDMRMTGEGIKATDILNFWDEGAIELILRGFGEEKFSKKIAKEIIETRKTRLFRTTFDLVDTILSVKPRSWRDKIHPATKTFQALRIAVNEELTNLEKGLEKGFRCLKPGGRLAVISFHSLEDRIVKNFFRERIKENRALQVTKKPITPQVNEVGMNPRSRSAKLRVIEKNNE</sequence>
<keyword evidence="4 6" id="KW-0808">Transferase</keyword>
<feature type="binding site" evidence="6">
    <location>
        <position position="108"/>
    </location>
    <ligand>
        <name>S-adenosyl-L-methionine</name>
        <dbReference type="ChEBI" id="CHEBI:59789"/>
    </ligand>
</feature>
<dbReference type="GO" id="GO:0005737">
    <property type="term" value="C:cytoplasm"/>
    <property type="evidence" value="ECO:0007669"/>
    <property type="project" value="UniProtKB-SubCell"/>
</dbReference>
<comment type="function">
    <text evidence="6">Specifically methylates the N4 position of cytidine in position 1402 (C1402) of 16S rRNA.</text>
</comment>
<dbReference type="PANTHER" id="PTHR11265">
    <property type="entry name" value="S-ADENOSYL-METHYLTRANSFERASE MRAW"/>
    <property type="match status" value="1"/>
</dbReference>
<dbReference type="PIRSF" id="PIRSF004486">
    <property type="entry name" value="MraW"/>
    <property type="match status" value="1"/>
</dbReference>
<comment type="catalytic activity">
    <reaction evidence="6">
        <text>cytidine(1402) in 16S rRNA + S-adenosyl-L-methionine = N(4)-methylcytidine(1402) in 16S rRNA + S-adenosyl-L-homocysteine + H(+)</text>
        <dbReference type="Rhea" id="RHEA:42928"/>
        <dbReference type="Rhea" id="RHEA-COMP:10286"/>
        <dbReference type="Rhea" id="RHEA-COMP:10287"/>
        <dbReference type="ChEBI" id="CHEBI:15378"/>
        <dbReference type="ChEBI" id="CHEBI:57856"/>
        <dbReference type="ChEBI" id="CHEBI:59789"/>
        <dbReference type="ChEBI" id="CHEBI:74506"/>
        <dbReference type="ChEBI" id="CHEBI:82748"/>
        <dbReference type="EC" id="2.1.1.199"/>
    </reaction>
</comment>
<dbReference type="InterPro" id="IPR023397">
    <property type="entry name" value="SAM-dep_MeTrfase_MraW_recog"/>
</dbReference>
<dbReference type="InterPro" id="IPR002903">
    <property type="entry name" value="RsmH"/>
</dbReference>
<keyword evidence="3 6" id="KW-0489">Methyltransferase</keyword>
<comment type="subcellular location">
    <subcellularLocation>
        <location evidence="6">Cytoplasm</location>
    </subcellularLocation>
</comment>
<gene>
    <name evidence="6" type="primary">rsmH</name>
    <name evidence="7" type="ORF">COX06_01085</name>
</gene>
<evidence type="ECO:0000313" key="7">
    <source>
        <dbReference type="EMBL" id="PIP55860.1"/>
    </source>
</evidence>
<dbReference type="InterPro" id="IPR029063">
    <property type="entry name" value="SAM-dependent_MTases_sf"/>
</dbReference>
<dbReference type="AlphaFoldDB" id="A0A2H0BFS2"/>
<comment type="caution">
    <text evidence="7">The sequence shown here is derived from an EMBL/GenBank/DDBJ whole genome shotgun (WGS) entry which is preliminary data.</text>
</comment>
<feature type="binding site" evidence="6">
    <location>
        <position position="101"/>
    </location>
    <ligand>
        <name>S-adenosyl-L-methionine</name>
        <dbReference type="ChEBI" id="CHEBI:59789"/>
    </ligand>
</feature>
<evidence type="ECO:0000256" key="2">
    <source>
        <dbReference type="ARBA" id="ARBA00022552"/>
    </source>
</evidence>
<reference evidence="7 8" key="1">
    <citation type="submission" date="2017-09" db="EMBL/GenBank/DDBJ databases">
        <title>Depth-based differentiation of microbial function through sediment-hosted aquifers and enrichment of novel symbionts in the deep terrestrial subsurface.</title>
        <authorList>
            <person name="Probst A.J."/>
            <person name="Ladd B."/>
            <person name="Jarett J.K."/>
            <person name="Geller-Mcgrath D.E."/>
            <person name="Sieber C.M."/>
            <person name="Emerson J.B."/>
            <person name="Anantharaman K."/>
            <person name="Thomas B.C."/>
            <person name="Malmstrom R."/>
            <person name="Stieglmeier M."/>
            <person name="Klingl A."/>
            <person name="Woyke T."/>
            <person name="Ryan C.M."/>
            <person name="Banfield J.F."/>
        </authorList>
    </citation>
    <scope>NUCLEOTIDE SEQUENCE [LARGE SCALE GENOMIC DNA]</scope>
    <source>
        <strain evidence="7">CG22_combo_CG10-13_8_21_14_all_42_17</strain>
    </source>
</reference>
<protein>
    <recommendedName>
        <fullName evidence="6">Ribosomal RNA small subunit methyltransferase H</fullName>
        <ecNumber evidence="6">2.1.1.199</ecNumber>
    </recommendedName>
    <alternativeName>
        <fullName evidence="6">16S rRNA m(4)C1402 methyltransferase</fullName>
    </alternativeName>
    <alternativeName>
        <fullName evidence="6">rRNA (cytosine-N(4)-)-methyltransferase RsmH</fullName>
    </alternativeName>
</protein>
<dbReference type="NCBIfam" id="TIGR00006">
    <property type="entry name" value="16S rRNA (cytosine(1402)-N(4))-methyltransferase RsmH"/>
    <property type="match status" value="1"/>
</dbReference>
<dbReference type="EMBL" id="PCST01000014">
    <property type="protein sequence ID" value="PIP55860.1"/>
    <property type="molecule type" value="Genomic_DNA"/>
</dbReference>
<dbReference type="SUPFAM" id="SSF53335">
    <property type="entry name" value="S-adenosyl-L-methionine-dependent methyltransferases"/>
    <property type="match status" value="1"/>
</dbReference>
<organism evidence="7 8">
    <name type="scientific">Candidatus Zambryskibacteria bacterium CG22_combo_CG10-13_8_21_14_all_42_17</name>
    <dbReference type="NCBI Taxonomy" id="1975118"/>
    <lineage>
        <taxon>Bacteria</taxon>
        <taxon>Candidatus Zambryskiibacteriota</taxon>
    </lineage>
</organism>
<evidence type="ECO:0000313" key="8">
    <source>
        <dbReference type="Proteomes" id="UP000229794"/>
    </source>
</evidence>
<evidence type="ECO:0000256" key="6">
    <source>
        <dbReference type="HAMAP-Rule" id="MF_01007"/>
    </source>
</evidence>
<dbReference type="GO" id="GO:0071424">
    <property type="term" value="F:rRNA (cytosine-N4-)-methyltransferase activity"/>
    <property type="evidence" value="ECO:0007669"/>
    <property type="project" value="UniProtKB-UniRule"/>
</dbReference>
<feature type="binding site" evidence="6">
    <location>
        <position position="80"/>
    </location>
    <ligand>
        <name>S-adenosyl-L-methionine</name>
        <dbReference type="ChEBI" id="CHEBI:59789"/>
    </ligand>
</feature>
<feature type="binding site" evidence="6">
    <location>
        <position position="59"/>
    </location>
    <ligand>
        <name>S-adenosyl-L-methionine</name>
        <dbReference type="ChEBI" id="CHEBI:59789"/>
    </ligand>
</feature>